<evidence type="ECO:0000256" key="8">
    <source>
        <dbReference type="ARBA" id="ARBA00032239"/>
    </source>
</evidence>
<keyword evidence="4 9" id="KW-0853">WD repeat</keyword>
<comment type="similarity">
    <text evidence="2">Belongs to the WD repeat DCAF13/WDSOF1 family.</text>
</comment>
<evidence type="ECO:0000256" key="1">
    <source>
        <dbReference type="ARBA" id="ARBA00004604"/>
    </source>
</evidence>
<dbReference type="Proteomes" id="UP000799640">
    <property type="component" value="Unassembled WGS sequence"/>
</dbReference>
<gene>
    <name evidence="12" type="ORF">EJ06DRAFT_506445</name>
</gene>
<evidence type="ECO:0000256" key="3">
    <source>
        <dbReference type="ARBA" id="ARBA00021762"/>
    </source>
</evidence>
<feature type="repeat" description="WD" evidence="9">
    <location>
        <begin position="105"/>
        <end position="136"/>
    </location>
</feature>
<dbReference type="AlphaFoldDB" id="A0A6G1I4E5"/>
<evidence type="ECO:0000256" key="10">
    <source>
        <dbReference type="SAM" id="MobiDB-lite"/>
    </source>
</evidence>
<reference evidence="12" key="1">
    <citation type="journal article" date="2020" name="Stud. Mycol.">
        <title>101 Dothideomycetes genomes: a test case for predicting lifestyles and emergence of pathogens.</title>
        <authorList>
            <person name="Haridas S."/>
            <person name="Albert R."/>
            <person name="Binder M."/>
            <person name="Bloem J."/>
            <person name="Labutti K."/>
            <person name="Salamov A."/>
            <person name="Andreopoulos B."/>
            <person name="Baker S."/>
            <person name="Barry K."/>
            <person name="Bills G."/>
            <person name="Bluhm B."/>
            <person name="Cannon C."/>
            <person name="Castanera R."/>
            <person name="Culley D."/>
            <person name="Daum C."/>
            <person name="Ezra D."/>
            <person name="Gonzalez J."/>
            <person name="Henrissat B."/>
            <person name="Kuo A."/>
            <person name="Liang C."/>
            <person name="Lipzen A."/>
            <person name="Lutzoni F."/>
            <person name="Magnuson J."/>
            <person name="Mondo S."/>
            <person name="Nolan M."/>
            <person name="Ohm R."/>
            <person name="Pangilinan J."/>
            <person name="Park H.-J."/>
            <person name="Ramirez L."/>
            <person name="Alfaro M."/>
            <person name="Sun H."/>
            <person name="Tritt A."/>
            <person name="Yoshinaga Y."/>
            <person name="Zwiers L.-H."/>
            <person name="Turgeon B."/>
            <person name="Goodwin S."/>
            <person name="Spatafora J."/>
            <person name="Crous P."/>
            <person name="Grigoriev I."/>
        </authorList>
    </citation>
    <scope>NUCLEOTIDE SEQUENCE</scope>
    <source>
        <strain evidence="12">CBS 262.69</strain>
    </source>
</reference>
<dbReference type="UniPathway" id="UPA00143"/>
<organism evidence="12 13">
    <name type="scientific">Trichodelitschia bisporula</name>
    <dbReference type="NCBI Taxonomy" id="703511"/>
    <lineage>
        <taxon>Eukaryota</taxon>
        <taxon>Fungi</taxon>
        <taxon>Dikarya</taxon>
        <taxon>Ascomycota</taxon>
        <taxon>Pezizomycotina</taxon>
        <taxon>Dothideomycetes</taxon>
        <taxon>Dothideomycetes incertae sedis</taxon>
        <taxon>Phaeotrichales</taxon>
        <taxon>Phaeotrichaceae</taxon>
        <taxon>Trichodelitschia</taxon>
    </lineage>
</organism>
<dbReference type="PANTHER" id="PTHR22851">
    <property type="entry name" value="U3 SMALL NUCLEOLAR RNA U3 SNORNA ASSOCIATED PROTEIN"/>
    <property type="match status" value="1"/>
</dbReference>
<feature type="region of interest" description="Disordered" evidence="10">
    <location>
        <begin position="1"/>
        <end position="29"/>
    </location>
</feature>
<keyword evidence="7" id="KW-0687">Ribonucleoprotein</keyword>
<keyword evidence="6" id="KW-0539">Nucleus</keyword>
<dbReference type="SMART" id="SM00320">
    <property type="entry name" value="WD40"/>
    <property type="match status" value="6"/>
</dbReference>
<evidence type="ECO:0000313" key="12">
    <source>
        <dbReference type="EMBL" id="KAF2403173.1"/>
    </source>
</evidence>
<dbReference type="InterPro" id="IPR019775">
    <property type="entry name" value="WD40_repeat_CS"/>
</dbReference>
<feature type="repeat" description="WD" evidence="9">
    <location>
        <begin position="62"/>
        <end position="104"/>
    </location>
</feature>
<comment type="subcellular location">
    <subcellularLocation>
        <location evidence="1">Nucleus</location>
        <location evidence="1">Nucleolus</location>
    </subcellularLocation>
</comment>
<dbReference type="InterPro" id="IPR001680">
    <property type="entry name" value="WD40_rpt"/>
</dbReference>
<dbReference type="CDD" id="cd00200">
    <property type="entry name" value="WD40"/>
    <property type="match status" value="1"/>
</dbReference>
<dbReference type="GO" id="GO:0032040">
    <property type="term" value="C:small-subunit processome"/>
    <property type="evidence" value="ECO:0007669"/>
    <property type="project" value="TreeGrafter"/>
</dbReference>
<protein>
    <recommendedName>
        <fullName evidence="3">DDB1- and CUL4-associated factor 13</fullName>
    </recommendedName>
    <alternativeName>
        <fullName evidence="8">WD repeat and SOF domain-containing protein 1</fullName>
    </alternativeName>
</protein>
<accession>A0A6G1I4E5</accession>
<dbReference type="GO" id="GO:0016567">
    <property type="term" value="P:protein ubiquitination"/>
    <property type="evidence" value="ECO:0007669"/>
    <property type="project" value="UniProtKB-UniPathway"/>
</dbReference>
<keyword evidence="13" id="KW-1185">Reference proteome</keyword>
<dbReference type="Gene3D" id="2.130.10.10">
    <property type="entry name" value="YVTN repeat-like/Quinoprotein amine dehydrogenase"/>
    <property type="match status" value="3"/>
</dbReference>
<feature type="repeat" description="WD" evidence="9">
    <location>
        <begin position="280"/>
        <end position="321"/>
    </location>
</feature>
<dbReference type="PROSITE" id="PS50294">
    <property type="entry name" value="WD_REPEATS_REGION"/>
    <property type="match status" value="4"/>
</dbReference>
<dbReference type="InterPro" id="IPR036322">
    <property type="entry name" value="WD40_repeat_dom_sf"/>
</dbReference>
<dbReference type="SUPFAM" id="SSF50978">
    <property type="entry name" value="WD40 repeat-like"/>
    <property type="match status" value="1"/>
</dbReference>
<dbReference type="InterPro" id="IPR020472">
    <property type="entry name" value="WD40_PAC1"/>
</dbReference>
<dbReference type="PRINTS" id="PR00320">
    <property type="entry name" value="GPROTEINBRPT"/>
</dbReference>
<evidence type="ECO:0000256" key="6">
    <source>
        <dbReference type="ARBA" id="ARBA00023242"/>
    </source>
</evidence>
<evidence type="ECO:0000256" key="5">
    <source>
        <dbReference type="ARBA" id="ARBA00022737"/>
    </source>
</evidence>
<dbReference type="InterPro" id="IPR015943">
    <property type="entry name" value="WD40/YVTN_repeat-like_dom_sf"/>
</dbReference>
<feature type="compositionally biased region" description="Basic and acidic residues" evidence="10">
    <location>
        <begin position="417"/>
        <end position="441"/>
    </location>
</feature>
<dbReference type="PANTHER" id="PTHR22851:SF0">
    <property type="entry name" value="DDB1- AND CUL4-ASSOCIATED FACTOR 13"/>
    <property type="match status" value="1"/>
</dbReference>
<evidence type="ECO:0000259" key="11">
    <source>
        <dbReference type="Pfam" id="PF04158"/>
    </source>
</evidence>
<sequence length="447" mass="50068">MKIKALTRPSSSIAAPGSTAPRQPRNLDPALHPFERAREYTRALNATKMDRMFAAPLLGDLGRGHVDGVYRMALDPGSLERLASASGDGVIKVWDLPSRGEVWQAKGHENIVKGLCWSQERKLLSCAADRTVKMWDPYAEGAGTKPIATWLGRSAYTSVTHHRTLPSFAVAANSAIHIHDTTRPGSAPSTTIAWPTAVDTISHLTLNQTETSILASCASDRSITLYDLRTNSPLHRTVLTLAANTLAWNPMEAFNLAAASEDHNVYIFDMRRMGRALNVLRDHVAAVMDVAWSPTGTELVTASYDRTIRLWNRENGHSRDVYHTRRMQRVFSASWSADNAYVVSGSDDGSVRLWRARASARQGVKTFAQRQALEYADGLRKRYAHMPEVRRIARHRHVPRTIKKAAEIKGEEVRAIRRREENERRHSRKGEVGRRSEREKMVLAVEE</sequence>
<dbReference type="FunFam" id="2.130.10.10:FF:000743">
    <property type="entry name" value="U3 small nucleolar RNA associated protein"/>
    <property type="match status" value="1"/>
</dbReference>
<evidence type="ECO:0000256" key="2">
    <source>
        <dbReference type="ARBA" id="ARBA00005649"/>
    </source>
</evidence>
<feature type="domain" description="Sof1-like protein" evidence="11">
    <location>
        <begin position="356"/>
        <end position="442"/>
    </location>
</feature>
<dbReference type="PROSITE" id="PS00678">
    <property type="entry name" value="WD_REPEATS_1"/>
    <property type="match status" value="1"/>
</dbReference>
<keyword evidence="5" id="KW-0677">Repeat</keyword>
<dbReference type="Pfam" id="PF00400">
    <property type="entry name" value="WD40"/>
    <property type="match status" value="4"/>
</dbReference>
<proteinExistence type="inferred from homology"/>
<feature type="region of interest" description="Disordered" evidence="10">
    <location>
        <begin position="417"/>
        <end position="447"/>
    </location>
</feature>
<dbReference type="InterPro" id="IPR051733">
    <property type="entry name" value="WD_repeat_DCAF13/WDSOF1"/>
</dbReference>
<evidence type="ECO:0000256" key="7">
    <source>
        <dbReference type="ARBA" id="ARBA00023274"/>
    </source>
</evidence>
<dbReference type="InterPro" id="IPR007287">
    <property type="entry name" value="Sof1"/>
</dbReference>
<evidence type="ECO:0000256" key="4">
    <source>
        <dbReference type="ARBA" id="ARBA00022574"/>
    </source>
</evidence>
<dbReference type="Pfam" id="PF04158">
    <property type="entry name" value="Sof1"/>
    <property type="match status" value="1"/>
</dbReference>
<dbReference type="EMBL" id="ML996690">
    <property type="protein sequence ID" value="KAF2403173.1"/>
    <property type="molecule type" value="Genomic_DNA"/>
</dbReference>
<dbReference type="GO" id="GO:0000462">
    <property type="term" value="P:maturation of SSU-rRNA from tricistronic rRNA transcript (SSU-rRNA, 5.8S rRNA, LSU-rRNA)"/>
    <property type="evidence" value="ECO:0007669"/>
    <property type="project" value="TreeGrafter"/>
</dbReference>
<evidence type="ECO:0000256" key="9">
    <source>
        <dbReference type="PROSITE-ProRule" id="PRU00221"/>
    </source>
</evidence>
<dbReference type="OrthoDB" id="10249065at2759"/>
<feature type="repeat" description="WD" evidence="9">
    <location>
        <begin position="323"/>
        <end position="364"/>
    </location>
</feature>
<dbReference type="PROSITE" id="PS50082">
    <property type="entry name" value="WD_REPEATS_2"/>
    <property type="match status" value="4"/>
</dbReference>
<evidence type="ECO:0000313" key="13">
    <source>
        <dbReference type="Proteomes" id="UP000799640"/>
    </source>
</evidence>
<name>A0A6G1I4E5_9PEZI</name>